<dbReference type="PANTHER" id="PTHR43280:SF2">
    <property type="entry name" value="HTH-TYPE TRANSCRIPTIONAL REGULATOR EXSA"/>
    <property type="match status" value="1"/>
</dbReference>
<dbReference type="InterPro" id="IPR018060">
    <property type="entry name" value="HTH_AraC"/>
</dbReference>
<sequence>MMLRSIAAVGHDSEFDEPPRVPALERVEKSVRPAVLQAISSIQERYFEPITLAELASEVFVSRFHFSRMFADATGVTPGRFLTAVRLFEAKRLLLTTSLNVSDIVCSVGYSSVGTFTSRFSRAVGMTPTQYREPQVAELLVAISPTFQRLPPLRTLRAAGRSCASLQTGTGVLSMQLDMPRGSAPAETLVGLFADPVPQCGPVAFGGMANMSSGELTIHGVPAGRWTAIAVAQHQPGAGGPRFSIGYQGVTVAPYGQSTARVGLRAPAATDAPIAITLASKQSPFTQRMLAAQRPHLRAVA</sequence>
<evidence type="ECO:0000313" key="5">
    <source>
        <dbReference type="EMBL" id="SEF33345.1"/>
    </source>
</evidence>
<dbReference type="EMBL" id="FNUJ01000006">
    <property type="protein sequence ID" value="SEF33345.1"/>
    <property type="molecule type" value="Genomic_DNA"/>
</dbReference>
<organism evidence="5 6">
    <name type="scientific">Amycolatopsis pretoriensis</name>
    <dbReference type="NCBI Taxonomy" id="218821"/>
    <lineage>
        <taxon>Bacteria</taxon>
        <taxon>Bacillati</taxon>
        <taxon>Actinomycetota</taxon>
        <taxon>Actinomycetes</taxon>
        <taxon>Pseudonocardiales</taxon>
        <taxon>Pseudonocardiaceae</taxon>
        <taxon>Amycolatopsis</taxon>
    </lineage>
</organism>
<dbReference type="InterPro" id="IPR009057">
    <property type="entry name" value="Homeodomain-like_sf"/>
</dbReference>
<keyword evidence="6" id="KW-1185">Reference proteome</keyword>
<reference evidence="6" key="1">
    <citation type="submission" date="2016-10" db="EMBL/GenBank/DDBJ databases">
        <authorList>
            <person name="Varghese N."/>
            <person name="Submissions S."/>
        </authorList>
    </citation>
    <scope>NUCLEOTIDE SEQUENCE [LARGE SCALE GENOMIC DNA]</scope>
    <source>
        <strain evidence="6">DSM 44654</strain>
    </source>
</reference>
<proteinExistence type="predicted"/>
<keyword evidence="3" id="KW-0804">Transcription</keyword>
<dbReference type="RefSeq" id="WP_167379766.1">
    <property type="nucleotide sequence ID" value="NZ_FNUJ01000006.1"/>
</dbReference>
<dbReference type="Proteomes" id="UP000198878">
    <property type="component" value="Unassembled WGS sequence"/>
</dbReference>
<dbReference type="Gene3D" id="1.10.10.60">
    <property type="entry name" value="Homeodomain-like"/>
    <property type="match status" value="2"/>
</dbReference>
<keyword evidence="1" id="KW-0805">Transcription regulation</keyword>
<dbReference type="PRINTS" id="PR00032">
    <property type="entry name" value="HTHARAC"/>
</dbReference>
<dbReference type="GO" id="GO:0043565">
    <property type="term" value="F:sequence-specific DNA binding"/>
    <property type="evidence" value="ECO:0007669"/>
    <property type="project" value="InterPro"/>
</dbReference>
<dbReference type="SUPFAM" id="SSF46689">
    <property type="entry name" value="Homeodomain-like"/>
    <property type="match status" value="2"/>
</dbReference>
<feature type="domain" description="HTH araC/xylS-type" evidence="4">
    <location>
        <begin position="36"/>
        <end position="134"/>
    </location>
</feature>
<protein>
    <submittedName>
        <fullName evidence="5">AraC-type DNA-binding protein</fullName>
    </submittedName>
</protein>
<dbReference type="InterPro" id="IPR020449">
    <property type="entry name" value="Tscrpt_reg_AraC-type_HTH"/>
</dbReference>
<evidence type="ECO:0000256" key="2">
    <source>
        <dbReference type="ARBA" id="ARBA00023125"/>
    </source>
</evidence>
<dbReference type="PANTHER" id="PTHR43280">
    <property type="entry name" value="ARAC-FAMILY TRANSCRIPTIONAL REGULATOR"/>
    <property type="match status" value="1"/>
</dbReference>
<evidence type="ECO:0000256" key="3">
    <source>
        <dbReference type="ARBA" id="ARBA00023163"/>
    </source>
</evidence>
<evidence type="ECO:0000259" key="4">
    <source>
        <dbReference type="PROSITE" id="PS01124"/>
    </source>
</evidence>
<dbReference type="GO" id="GO:0003700">
    <property type="term" value="F:DNA-binding transcription factor activity"/>
    <property type="evidence" value="ECO:0007669"/>
    <property type="project" value="InterPro"/>
</dbReference>
<dbReference type="PROSITE" id="PS01124">
    <property type="entry name" value="HTH_ARAC_FAMILY_2"/>
    <property type="match status" value="1"/>
</dbReference>
<name>A0A1H5R4N8_9PSEU</name>
<gene>
    <name evidence="5" type="ORF">SAMN05421837_106741</name>
</gene>
<dbReference type="AlphaFoldDB" id="A0A1H5R4N8"/>
<dbReference type="Pfam" id="PF12833">
    <property type="entry name" value="HTH_18"/>
    <property type="match status" value="1"/>
</dbReference>
<accession>A0A1H5R4N8</accession>
<evidence type="ECO:0000313" key="6">
    <source>
        <dbReference type="Proteomes" id="UP000198878"/>
    </source>
</evidence>
<evidence type="ECO:0000256" key="1">
    <source>
        <dbReference type="ARBA" id="ARBA00023015"/>
    </source>
</evidence>
<dbReference type="SMART" id="SM00342">
    <property type="entry name" value="HTH_ARAC"/>
    <property type="match status" value="1"/>
</dbReference>
<keyword evidence="2 5" id="KW-0238">DNA-binding</keyword>
<dbReference type="STRING" id="218821.SAMN05421837_106741"/>